<feature type="compositionally biased region" description="Basic and acidic residues" evidence="5">
    <location>
        <begin position="710"/>
        <end position="725"/>
    </location>
</feature>
<dbReference type="GO" id="GO:0012505">
    <property type="term" value="C:endomembrane system"/>
    <property type="evidence" value="ECO:0007669"/>
    <property type="project" value="UniProtKB-SubCell"/>
</dbReference>
<sequence length="965" mass="106247">MYSAVFATLLLALLAFASPNANVSSYNPFQALVLKTPPKSGPPICCLKSQKNSDLLDDDVLLLSFEEWKAKQAEVQARESGDRRIEGRNESGRTNGDDNQNGGGNNETDGAHASTPALNYQDWDAGYVEEQSPHFRVPLTDRFNYASLDCSARIHLTHRSAKSASSILSSKRDKYMLSPCREGKQFVIVELCEDIRIDTVQMANYEFFSGVFKDFEVSVAKTYNPDSWVDAGRYRAKNIRGVQSFHPPRSLRDFYRFIRIDFHSHYGNEYYCPISLLRVYGLTHLEQWKWDMWEAESKAKKASPSDRAIEVVAIPKEVQYAEPVVVVVSEKQPVAETASGVSTVSPSSSSIASDTILPSMPANEAPSNSLSFESNSTAAPVIQSTRTTNTHEINDNEATDSPSPHLSADTYTSSQTTSQATIVMPSSKTLSHSPNQPPVSGAESSSSLTSSTTTPHATPILPSDDSSVNTNSSVISTPASVTSLSTTIVASTSVRPTAQSSSTVSIQHAPPPPPPSPSHGSPFAAGNGESIYRVIMNRLMALETNHTLYARYVEDQIGGISEVLRRLSEDVGRLDGIGKGQAQMFSRTVKEWEKYRNRADNQYVELMHRVNYLADEVMLEKRLGIAQLCLLLAVLVFMGLTRGSRMSEGDLQSLLAQRIADRDRRERDRERMIGRAGRLPNAGRVREWGRRHLSSISGDWVNRFARSRSRGSDDAQKMREAEKENIAPAQVEDSKHRLVEFPSLSRKPPGHNKCRIVAKPRSRTPSLLTPLFASKYYPNPTHHNSRGSPTTHRAANVEASAASMIQKTYSQGHMGRIPTTASWSGVVGREVIPRSSVKRWARSAHLHEVKISRRHGRSRTSSDARGEPRVGRVGGDNNQAADRSEEEIGTERRIDDVFTTPPSSTKGNGYLSALERGPLCAPHSLLVYPGPSLARRRRASGEGESDWVDTDATESLEGGSEFGSL</sequence>
<keyword evidence="4" id="KW-0472">Membrane</keyword>
<evidence type="ECO:0000256" key="3">
    <source>
        <dbReference type="ARBA" id="ARBA00022989"/>
    </source>
</evidence>
<feature type="compositionally biased region" description="Basic and acidic residues" evidence="5">
    <location>
        <begin position="74"/>
        <end position="91"/>
    </location>
</feature>
<dbReference type="OrthoDB" id="266334at2759"/>
<accession>A0A9P6DJW2</accession>
<feature type="compositionally biased region" description="Low complexity" evidence="5">
    <location>
        <begin position="444"/>
        <end position="454"/>
    </location>
</feature>
<dbReference type="PANTHER" id="PTHR12953:SF0">
    <property type="entry name" value="SUN DOMAIN-CONTAINING OSSIFICATION FACTOR"/>
    <property type="match status" value="1"/>
</dbReference>
<feature type="chain" id="PRO_5040452990" description="SUN domain-containing protein" evidence="6">
    <location>
        <begin position="26"/>
        <end position="965"/>
    </location>
</feature>
<proteinExistence type="predicted"/>
<dbReference type="Proteomes" id="UP000807025">
    <property type="component" value="Unassembled WGS sequence"/>
</dbReference>
<name>A0A9P6DJW2_PLEER</name>
<feature type="compositionally biased region" description="Basic and acidic residues" evidence="5">
    <location>
        <begin position="860"/>
        <end position="870"/>
    </location>
</feature>
<comment type="caution">
    <text evidence="8">The sequence shown here is derived from an EMBL/GenBank/DDBJ whole genome shotgun (WGS) entry which is preliminary data.</text>
</comment>
<feature type="compositionally biased region" description="Polar residues" evidence="5">
    <location>
        <begin position="495"/>
        <end position="506"/>
    </location>
</feature>
<feature type="region of interest" description="Disordered" evidence="5">
    <location>
        <begin position="336"/>
        <end position="473"/>
    </location>
</feature>
<evidence type="ECO:0000256" key="2">
    <source>
        <dbReference type="ARBA" id="ARBA00022692"/>
    </source>
</evidence>
<keyword evidence="6" id="KW-0732">Signal</keyword>
<feature type="region of interest" description="Disordered" evidence="5">
    <location>
        <begin position="851"/>
        <end position="890"/>
    </location>
</feature>
<dbReference type="PROSITE" id="PS51469">
    <property type="entry name" value="SUN"/>
    <property type="match status" value="1"/>
</dbReference>
<feature type="region of interest" description="Disordered" evidence="5">
    <location>
        <begin position="495"/>
        <end position="525"/>
    </location>
</feature>
<evidence type="ECO:0000259" key="7">
    <source>
        <dbReference type="PROSITE" id="PS51469"/>
    </source>
</evidence>
<feature type="compositionally biased region" description="Low complexity" evidence="5">
    <location>
        <begin position="462"/>
        <end position="473"/>
    </location>
</feature>
<dbReference type="EMBL" id="MU154524">
    <property type="protein sequence ID" value="KAF9501068.1"/>
    <property type="molecule type" value="Genomic_DNA"/>
</dbReference>
<gene>
    <name evidence="8" type="ORF">BDN71DRAFT_1407907</name>
</gene>
<dbReference type="Pfam" id="PF07738">
    <property type="entry name" value="Sad1_UNC"/>
    <property type="match status" value="1"/>
</dbReference>
<feature type="region of interest" description="Disordered" evidence="5">
    <location>
        <begin position="707"/>
        <end position="728"/>
    </location>
</feature>
<dbReference type="InterPro" id="IPR012919">
    <property type="entry name" value="SUN_dom"/>
</dbReference>
<feature type="region of interest" description="Disordered" evidence="5">
    <location>
        <begin position="74"/>
        <end position="115"/>
    </location>
</feature>
<evidence type="ECO:0000256" key="6">
    <source>
        <dbReference type="SAM" id="SignalP"/>
    </source>
</evidence>
<dbReference type="GO" id="GO:0016020">
    <property type="term" value="C:membrane"/>
    <property type="evidence" value="ECO:0007669"/>
    <property type="project" value="InterPro"/>
</dbReference>
<feature type="compositionally biased region" description="Polar residues" evidence="5">
    <location>
        <begin position="424"/>
        <end position="434"/>
    </location>
</feature>
<dbReference type="Gene3D" id="2.60.120.260">
    <property type="entry name" value="Galactose-binding domain-like"/>
    <property type="match status" value="1"/>
</dbReference>
<dbReference type="AlphaFoldDB" id="A0A9P6DJW2"/>
<feature type="signal peptide" evidence="6">
    <location>
        <begin position="1"/>
        <end position="25"/>
    </location>
</feature>
<evidence type="ECO:0000256" key="5">
    <source>
        <dbReference type="SAM" id="MobiDB-lite"/>
    </source>
</evidence>
<evidence type="ECO:0000256" key="1">
    <source>
        <dbReference type="ARBA" id="ARBA00004308"/>
    </source>
</evidence>
<feature type="compositionally biased region" description="Low complexity" evidence="5">
    <location>
        <begin position="336"/>
        <end position="359"/>
    </location>
</feature>
<dbReference type="PANTHER" id="PTHR12953">
    <property type="entry name" value="MEMBRANE PROTEIN CH1 RELATED"/>
    <property type="match status" value="1"/>
</dbReference>
<keyword evidence="9" id="KW-1185">Reference proteome</keyword>
<keyword evidence="2" id="KW-0812">Transmembrane</keyword>
<evidence type="ECO:0000313" key="8">
    <source>
        <dbReference type="EMBL" id="KAF9501068.1"/>
    </source>
</evidence>
<feature type="compositionally biased region" description="Acidic residues" evidence="5">
    <location>
        <begin position="943"/>
        <end position="954"/>
    </location>
</feature>
<protein>
    <recommendedName>
        <fullName evidence="7">SUN domain-containing protein</fullName>
    </recommendedName>
</protein>
<feature type="compositionally biased region" description="Low complexity" evidence="5">
    <location>
        <begin position="407"/>
        <end position="421"/>
    </location>
</feature>
<organism evidence="8 9">
    <name type="scientific">Pleurotus eryngii</name>
    <name type="common">Boletus of the steppes</name>
    <dbReference type="NCBI Taxonomy" id="5323"/>
    <lineage>
        <taxon>Eukaryota</taxon>
        <taxon>Fungi</taxon>
        <taxon>Dikarya</taxon>
        <taxon>Basidiomycota</taxon>
        <taxon>Agaricomycotina</taxon>
        <taxon>Agaricomycetes</taxon>
        <taxon>Agaricomycetidae</taxon>
        <taxon>Agaricales</taxon>
        <taxon>Pleurotineae</taxon>
        <taxon>Pleurotaceae</taxon>
        <taxon>Pleurotus</taxon>
    </lineage>
</organism>
<dbReference type="InterPro" id="IPR045120">
    <property type="entry name" value="Suco/Slp1-like"/>
</dbReference>
<dbReference type="GO" id="GO:0034975">
    <property type="term" value="P:protein folding in endoplasmic reticulum"/>
    <property type="evidence" value="ECO:0007669"/>
    <property type="project" value="TreeGrafter"/>
</dbReference>
<keyword evidence="3" id="KW-1133">Transmembrane helix</keyword>
<feature type="compositionally biased region" description="Polar residues" evidence="5">
    <location>
        <begin position="365"/>
        <end position="391"/>
    </location>
</feature>
<dbReference type="GO" id="GO:0005737">
    <property type="term" value="C:cytoplasm"/>
    <property type="evidence" value="ECO:0007669"/>
    <property type="project" value="TreeGrafter"/>
</dbReference>
<reference evidence="8" key="1">
    <citation type="submission" date="2020-11" db="EMBL/GenBank/DDBJ databases">
        <authorList>
            <consortium name="DOE Joint Genome Institute"/>
            <person name="Ahrendt S."/>
            <person name="Riley R."/>
            <person name="Andreopoulos W."/>
            <person name="Labutti K."/>
            <person name="Pangilinan J."/>
            <person name="Ruiz-Duenas F.J."/>
            <person name="Barrasa J.M."/>
            <person name="Sanchez-Garcia M."/>
            <person name="Camarero S."/>
            <person name="Miyauchi S."/>
            <person name="Serrano A."/>
            <person name="Linde D."/>
            <person name="Babiker R."/>
            <person name="Drula E."/>
            <person name="Ayuso-Fernandez I."/>
            <person name="Pacheco R."/>
            <person name="Padilla G."/>
            <person name="Ferreira P."/>
            <person name="Barriuso J."/>
            <person name="Kellner H."/>
            <person name="Castanera R."/>
            <person name="Alfaro M."/>
            <person name="Ramirez L."/>
            <person name="Pisabarro A.G."/>
            <person name="Kuo A."/>
            <person name="Tritt A."/>
            <person name="Lipzen A."/>
            <person name="He G."/>
            <person name="Yan M."/>
            <person name="Ng V."/>
            <person name="Cullen D."/>
            <person name="Martin F."/>
            <person name="Rosso M.-N."/>
            <person name="Henrissat B."/>
            <person name="Hibbett D."/>
            <person name="Martinez A.T."/>
            <person name="Grigoriev I.V."/>
        </authorList>
    </citation>
    <scope>NUCLEOTIDE SEQUENCE</scope>
    <source>
        <strain evidence="8">ATCC 90797</strain>
    </source>
</reference>
<comment type="subcellular location">
    <subcellularLocation>
        <location evidence="1">Endomembrane system</location>
    </subcellularLocation>
</comment>
<evidence type="ECO:0000256" key="4">
    <source>
        <dbReference type="ARBA" id="ARBA00023136"/>
    </source>
</evidence>
<feature type="domain" description="SUN" evidence="7">
    <location>
        <begin position="116"/>
        <end position="284"/>
    </location>
</feature>
<feature type="region of interest" description="Disordered" evidence="5">
    <location>
        <begin position="931"/>
        <end position="965"/>
    </location>
</feature>
<evidence type="ECO:0000313" key="9">
    <source>
        <dbReference type="Proteomes" id="UP000807025"/>
    </source>
</evidence>